<comment type="caution">
    <text evidence="6">The sequence shown here is derived from an EMBL/GenBank/DDBJ whole genome shotgun (WGS) entry which is preliminary data.</text>
</comment>
<dbReference type="CDD" id="cd22363">
    <property type="entry name" value="tRNA-intron_lyase_C"/>
    <property type="match status" value="1"/>
</dbReference>
<evidence type="ECO:0000259" key="5">
    <source>
        <dbReference type="Pfam" id="PF01974"/>
    </source>
</evidence>
<dbReference type="Pfam" id="PF01974">
    <property type="entry name" value="tRNA_int_endo"/>
    <property type="match status" value="1"/>
</dbReference>
<comment type="similarity">
    <text evidence="1">Belongs to the tRNA-intron endonuclease family.</text>
</comment>
<evidence type="ECO:0000256" key="3">
    <source>
        <dbReference type="ARBA" id="ARBA00034031"/>
    </source>
</evidence>
<evidence type="ECO:0000256" key="2">
    <source>
        <dbReference type="ARBA" id="ARBA00012573"/>
    </source>
</evidence>
<dbReference type="Proteomes" id="UP001165065">
    <property type="component" value="Unassembled WGS sequence"/>
</dbReference>
<dbReference type="SUPFAM" id="SSF53032">
    <property type="entry name" value="tRNA-intron endonuclease catalytic domain-like"/>
    <property type="match status" value="1"/>
</dbReference>
<feature type="region of interest" description="Disordered" evidence="4">
    <location>
        <begin position="158"/>
        <end position="196"/>
    </location>
</feature>
<dbReference type="Gene3D" id="3.40.1350.10">
    <property type="match status" value="1"/>
</dbReference>
<dbReference type="AlphaFoldDB" id="A0A9W7G5M5"/>
<organism evidence="6 7">
    <name type="scientific">Triparma columacea</name>
    <dbReference type="NCBI Taxonomy" id="722753"/>
    <lineage>
        <taxon>Eukaryota</taxon>
        <taxon>Sar</taxon>
        <taxon>Stramenopiles</taxon>
        <taxon>Ochrophyta</taxon>
        <taxon>Bolidophyceae</taxon>
        <taxon>Parmales</taxon>
        <taxon>Triparmaceae</taxon>
        <taxon>Triparma</taxon>
    </lineage>
</organism>
<dbReference type="InterPro" id="IPR011856">
    <property type="entry name" value="tRNA_endonuc-like_dom_sf"/>
</dbReference>
<dbReference type="InterPro" id="IPR036167">
    <property type="entry name" value="tRNA_intron_Endo_cat-like_sf"/>
</dbReference>
<feature type="domain" description="tRNA intron endonuclease catalytic" evidence="5">
    <location>
        <begin position="238"/>
        <end position="312"/>
    </location>
</feature>
<accession>A0A9W7G5M5</accession>
<evidence type="ECO:0000256" key="4">
    <source>
        <dbReference type="SAM" id="MobiDB-lite"/>
    </source>
</evidence>
<evidence type="ECO:0000313" key="7">
    <source>
        <dbReference type="Proteomes" id="UP001165065"/>
    </source>
</evidence>
<dbReference type="GO" id="GO:0000213">
    <property type="term" value="F:tRNA-intron lyase activity"/>
    <property type="evidence" value="ECO:0007669"/>
    <property type="project" value="UniProtKB-EC"/>
</dbReference>
<comment type="catalytic activity">
    <reaction evidence="3">
        <text>pretRNA = a 3'-half-tRNA molecule with a 5'-OH end + a 5'-half-tRNA molecule with a 2',3'-cyclic phosphate end + an intron with a 2',3'-cyclic phosphate and a 5'-hydroxyl terminus.</text>
        <dbReference type="EC" id="4.6.1.16"/>
    </reaction>
</comment>
<keyword evidence="7" id="KW-1185">Reference proteome</keyword>
<feature type="compositionally biased region" description="Acidic residues" evidence="4">
    <location>
        <begin position="163"/>
        <end position="178"/>
    </location>
</feature>
<sequence>METEVENLRLQYESGSGGSDIKFKYMKAKAVLTKRLKLLKEVEDVGGVHEGMGFNDHYDRNRVLPVVVGREAVMDVLGVDEVRDKVGGLSTLIQTYLQDKDTDEGDGYYERDSRYEEECLKKAQRMMEEAEILRVGEKGVRELPYTVKFERWTRFIEGREGGGNEEEEGGGEEKEGEEGMMISDPSKASPQFPTSTTSKGIHLGAELFKEPLSSSDFLPLPLPPPPTLSSHVNPLPPVYSYLHTTLNLHVGCGSKFGCDYLVYDGDREVRHAFAGVRVVPEGGSIEIGDVTGWVRAMNKAGKIAVLCYVENERGRRGRRRMGFVDSVLEKREIVKWKGKKKRKVMGGENLKKV</sequence>
<proteinExistence type="inferred from homology"/>
<dbReference type="EMBL" id="BRYA01000029">
    <property type="protein sequence ID" value="GMI33342.1"/>
    <property type="molecule type" value="Genomic_DNA"/>
</dbReference>
<dbReference type="CDD" id="cd00385">
    <property type="entry name" value="Isoprenoid_Biosyn_C1"/>
    <property type="match status" value="1"/>
</dbReference>
<gene>
    <name evidence="6" type="ORF">TrCOL_g275</name>
</gene>
<evidence type="ECO:0000256" key="1">
    <source>
        <dbReference type="ARBA" id="ARBA00008078"/>
    </source>
</evidence>
<evidence type="ECO:0000313" key="6">
    <source>
        <dbReference type="EMBL" id="GMI33342.1"/>
    </source>
</evidence>
<dbReference type="GO" id="GO:0005634">
    <property type="term" value="C:nucleus"/>
    <property type="evidence" value="ECO:0007669"/>
    <property type="project" value="UniProtKB-ARBA"/>
</dbReference>
<dbReference type="InterPro" id="IPR006677">
    <property type="entry name" value="tRNA_intron_Endonuc_cat-like"/>
</dbReference>
<dbReference type="OrthoDB" id="48041at2759"/>
<dbReference type="EC" id="4.6.1.16" evidence="2"/>
<dbReference type="GO" id="GO:0003676">
    <property type="term" value="F:nucleic acid binding"/>
    <property type="evidence" value="ECO:0007669"/>
    <property type="project" value="InterPro"/>
</dbReference>
<protein>
    <recommendedName>
        <fullName evidence="2">tRNA-intron lyase</fullName>
        <ecNumber evidence="2">4.6.1.16</ecNumber>
    </recommendedName>
</protein>
<dbReference type="GO" id="GO:0006388">
    <property type="term" value="P:tRNA splicing, via endonucleolytic cleavage and ligation"/>
    <property type="evidence" value="ECO:0007669"/>
    <property type="project" value="InterPro"/>
</dbReference>
<name>A0A9W7G5M5_9STRA</name>
<feature type="compositionally biased region" description="Polar residues" evidence="4">
    <location>
        <begin position="186"/>
        <end position="196"/>
    </location>
</feature>
<reference evidence="7" key="1">
    <citation type="journal article" date="2023" name="Commun. Biol.">
        <title>Genome analysis of Parmales, the sister group of diatoms, reveals the evolutionary specialization of diatoms from phago-mixotrophs to photoautotrophs.</title>
        <authorList>
            <person name="Ban H."/>
            <person name="Sato S."/>
            <person name="Yoshikawa S."/>
            <person name="Yamada K."/>
            <person name="Nakamura Y."/>
            <person name="Ichinomiya M."/>
            <person name="Sato N."/>
            <person name="Blanc-Mathieu R."/>
            <person name="Endo H."/>
            <person name="Kuwata A."/>
            <person name="Ogata H."/>
        </authorList>
    </citation>
    <scope>NUCLEOTIDE SEQUENCE [LARGE SCALE GENOMIC DNA]</scope>
</reference>